<dbReference type="Pfam" id="PF00730">
    <property type="entry name" value="HhH-GPD"/>
    <property type="match status" value="1"/>
</dbReference>
<dbReference type="GO" id="GO:0000701">
    <property type="term" value="F:purine-specific mismatch base pair DNA N-glycosylase activity"/>
    <property type="evidence" value="ECO:0007669"/>
    <property type="project" value="UniProtKB-EC"/>
</dbReference>
<evidence type="ECO:0000256" key="5">
    <source>
        <dbReference type="ARBA" id="ARBA00022023"/>
    </source>
</evidence>
<keyword evidence="13 14" id="KW-0326">Glycosidase</keyword>
<sequence>MLATPIDPILFRKLLLGWYAIHQRCLPWRATKDPYKIWLSEIILQQTRVVQGLPYYERLVAQYPTLSVLAHATEQEVLRSWQGLGYYSRARNLHQCAKTVVQQYQGEFPNNYRTLLTLKGIGPYTAAAIASIAFKEVVAAVDGNVYRVLARIFGLAHDISTLQGKKYITQLATALVDPLYPDRYSQAIMDFGALQCTPSLPLCATCVFQSYCNAFHSNRQHILPVKTAKIHKRKRYFDYIMVAHGDTVFMKKRTHRGIWQNMYDFHLVENSQRLTLDQMQDALLNLLQEHRLPIVTFTEEVTHLLTHQTLLIKFHKVEVSLPFLQMATACLTEMALEPFATAAVEALPKPIVIQKFLQKRLLEKK</sequence>
<name>A0A2Z3LI42_9BACT</name>
<evidence type="ECO:0000256" key="7">
    <source>
        <dbReference type="ARBA" id="ARBA00022723"/>
    </source>
</evidence>
<evidence type="ECO:0000256" key="11">
    <source>
        <dbReference type="ARBA" id="ARBA00023014"/>
    </source>
</evidence>
<dbReference type="InterPro" id="IPR029119">
    <property type="entry name" value="MutY_C"/>
</dbReference>
<evidence type="ECO:0000256" key="4">
    <source>
        <dbReference type="ARBA" id="ARBA00012045"/>
    </source>
</evidence>
<dbReference type="Proteomes" id="UP000245872">
    <property type="component" value="Chromosome"/>
</dbReference>
<gene>
    <name evidence="16" type="primary">mutY</name>
    <name evidence="16" type="ORF">DK880_00897</name>
</gene>
<reference evidence="16 17" key="1">
    <citation type="submission" date="2018-05" db="EMBL/GenBank/DDBJ databases">
        <title>Candidatus Cardinium hertigii Genome Assembly.</title>
        <authorList>
            <person name="Showmaker K.C."/>
            <person name="Walden K.O."/>
            <person name="Fields C.J."/>
            <person name="Lambert K.N."/>
            <person name="Hudson M.E."/>
        </authorList>
    </citation>
    <scope>NUCLEOTIDE SEQUENCE [LARGE SCALE GENOMIC DNA]</scope>
    <source>
        <strain evidence="17">cHgTN10</strain>
    </source>
</reference>
<dbReference type="PANTHER" id="PTHR42944">
    <property type="entry name" value="ADENINE DNA GLYCOSYLASE"/>
    <property type="match status" value="1"/>
</dbReference>
<evidence type="ECO:0000256" key="14">
    <source>
        <dbReference type="RuleBase" id="RU365096"/>
    </source>
</evidence>
<organism evidence="16 17">
    <name type="scientific">Candidatus Cardinium hertigii</name>
    <dbReference type="NCBI Taxonomy" id="247481"/>
    <lineage>
        <taxon>Bacteria</taxon>
        <taxon>Pseudomonadati</taxon>
        <taxon>Bacteroidota</taxon>
        <taxon>Cytophagia</taxon>
        <taxon>Cytophagales</taxon>
        <taxon>Amoebophilaceae</taxon>
        <taxon>Candidatus Cardinium</taxon>
    </lineage>
</organism>
<dbReference type="CDD" id="cd03431">
    <property type="entry name" value="NUDIX_DNA_Glycosylase_C-MutY"/>
    <property type="match status" value="1"/>
</dbReference>
<dbReference type="NCBIfam" id="TIGR01084">
    <property type="entry name" value="mutY"/>
    <property type="match status" value="1"/>
</dbReference>
<dbReference type="GO" id="GO:0032357">
    <property type="term" value="F:oxidized purine DNA binding"/>
    <property type="evidence" value="ECO:0007669"/>
    <property type="project" value="TreeGrafter"/>
</dbReference>
<keyword evidence="9 16" id="KW-0378">Hydrolase</keyword>
<evidence type="ECO:0000256" key="12">
    <source>
        <dbReference type="ARBA" id="ARBA00023204"/>
    </source>
</evidence>
<dbReference type="GO" id="GO:0006284">
    <property type="term" value="P:base-excision repair"/>
    <property type="evidence" value="ECO:0007669"/>
    <property type="project" value="UniProtKB-UniRule"/>
</dbReference>
<dbReference type="InterPro" id="IPR005760">
    <property type="entry name" value="A/G_AdeGlyc_MutY"/>
</dbReference>
<evidence type="ECO:0000313" key="17">
    <source>
        <dbReference type="Proteomes" id="UP000245872"/>
    </source>
</evidence>
<dbReference type="FunFam" id="1.10.340.30:FF:000002">
    <property type="entry name" value="Adenine DNA glycosylase"/>
    <property type="match status" value="1"/>
</dbReference>
<feature type="domain" description="HhH-GPD" evidence="15">
    <location>
        <begin position="43"/>
        <end position="194"/>
    </location>
</feature>
<dbReference type="EMBL" id="CP029619">
    <property type="protein sequence ID" value="AWN82195.1"/>
    <property type="molecule type" value="Genomic_DNA"/>
</dbReference>
<keyword evidence="8 14" id="KW-0227">DNA damage</keyword>
<keyword evidence="11" id="KW-0411">Iron-sulfur</keyword>
<dbReference type="EC" id="3.2.2.31" evidence="4 14"/>
<evidence type="ECO:0000256" key="2">
    <source>
        <dbReference type="ARBA" id="ARBA00002933"/>
    </source>
</evidence>
<evidence type="ECO:0000256" key="6">
    <source>
        <dbReference type="ARBA" id="ARBA00022485"/>
    </source>
</evidence>
<dbReference type="InterPro" id="IPR015797">
    <property type="entry name" value="NUDIX_hydrolase-like_dom_sf"/>
</dbReference>
<dbReference type="Gene3D" id="1.10.340.30">
    <property type="entry name" value="Hypothetical protein, domain 2"/>
    <property type="match status" value="1"/>
</dbReference>
<dbReference type="InterPro" id="IPR003265">
    <property type="entry name" value="HhH-GPD_domain"/>
</dbReference>
<dbReference type="SUPFAM" id="SSF55811">
    <property type="entry name" value="Nudix"/>
    <property type="match status" value="1"/>
</dbReference>
<dbReference type="GO" id="GO:0006298">
    <property type="term" value="P:mismatch repair"/>
    <property type="evidence" value="ECO:0007669"/>
    <property type="project" value="TreeGrafter"/>
</dbReference>
<dbReference type="GO" id="GO:0051539">
    <property type="term" value="F:4 iron, 4 sulfur cluster binding"/>
    <property type="evidence" value="ECO:0007669"/>
    <property type="project" value="UniProtKB-UniRule"/>
</dbReference>
<comment type="cofactor">
    <cofactor evidence="14">
        <name>[4Fe-4S] cluster</name>
        <dbReference type="ChEBI" id="CHEBI:49883"/>
    </cofactor>
    <text evidence="14">Binds 1 [4Fe-4S] cluster.</text>
</comment>
<dbReference type="InterPro" id="IPR044298">
    <property type="entry name" value="MIG/MutY"/>
</dbReference>
<comment type="function">
    <text evidence="2">Adenine glycosylase active on G-A mispairs. MutY also corrects error-prone DNA synthesis past GO lesions which are due to the oxidatively damaged form of guanine: 7,8-dihydro-8-oxoguanine (8-oxo-dGTP).</text>
</comment>
<evidence type="ECO:0000256" key="10">
    <source>
        <dbReference type="ARBA" id="ARBA00023004"/>
    </source>
</evidence>
<dbReference type="GO" id="GO:0035485">
    <property type="term" value="F:adenine/guanine mispair binding"/>
    <property type="evidence" value="ECO:0007669"/>
    <property type="project" value="TreeGrafter"/>
</dbReference>
<keyword evidence="6" id="KW-0004">4Fe-4S</keyword>
<dbReference type="RefSeq" id="WP_109997579.1">
    <property type="nucleotide sequence ID" value="NZ_CP029619.1"/>
</dbReference>
<evidence type="ECO:0000259" key="15">
    <source>
        <dbReference type="SMART" id="SM00478"/>
    </source>
</evidence>
<dbReference type="InterPro" id="IPR011257">
    <property type="entry name" value="DNA_glycosylase"/>
</dbReference>
<evidence type="ECO:0000256" key="9">
    <source>
        <dbReference type="ARBA" id="ARBA00022801"/>
    </source>
</evidence>
<accession>A0A2Z3LI42</accession>
<dbReference type="CDD" id="cd00056">
    <property type="entry name" value="ENDO3c"/>
    <property type="match status" value="1"/>
</dbReference>
<dbReference type="SMART" id="SM00478">
    <property type="entry name" value="ENDO3c"/>
    <property type="match status" value="1"/>
</dbReference>
<dbReference type="AlphaFoldDB" id="A0A2Z3LI42"/>
<comment type="similarity">
    <text evidence="3 14">Belongs to the Nth/MutY family.</text>
</comment>
<dbReference type="GO" id="GO:0034039">
    <property type="term" value="F:8-oxo-7,8-dihydroguanine DNA N-glycosylase activity"/>
    <property type="evidence" value="ECO:0007669"/>
    <property type="project" value="TreeGrafter"/>
</dbReference>
<dbReference type="InterPro" id="IPR023170">
    <property type="entry name" value="HhH_base_excis_C"/>
</dbReference>
<evidence type="ECO:0000256" key="13">
    <source>
        <dbReference type="ARBA" id="ARBA00023295"/>
    </source>
</evidence>
<comment type="catalytic activity">
    <reaction evidence="1 14">
        <text>Hydrolyzes free adenine bases from 7,8-dihydro-8-oxoguanine:adenine mismatched double-stranded DNA, leaving an apurinic site.</text>
        <dbReference type="EC" id="3.2.2.31"/>
    </reaction>
</comment>
<dbReference type="PANTHER" id="PTHR42944:SF1">
    <property type="entry name" value="ADENINE DNA GLYCOSYLASE"/>
    <property type="match status" value="1"/>
</dbReference>
<evidence type="ECO:0000313" key="16">
    <source>
        <dbReference type="EMBL" id="AWN82195.1"/>
    </source>
</evidence>
<dbReference type="InterPro" id="IPR000445">
    <property type="entry name" value="HhH_motif"/>
</dbReference>
<keyword evidence="7" id="KW-0479">Metal-binding</keyword>
<proteinExistence type="inferred from homology"/>
<keyword evidence="10 14" id="KW-0408">Iron</keyword>
<dbReference type="KEGG" id="cher:DK880_00897"/>
<dbReference type="Gene3D" id="1.10.1670.10">
    <property type="entry name" value="Helix-hairpin-Helix base-excision DNA repair enzymes (C-terminal)"/>
    <property type="match status" value="1"/>
</dbReference>
<evidence type="ECO:0000256" key="3">
    <source>
        <dbReference type="ARBA" id="ARBA00008343"/>
    </source>
</evidence>
<dbReference type="Pfam" id="PF14815">
    <property type="entry name" value="NUDIX_4"/>
    <property type="match status" value="1"/>
</dbReference>
<keyword evidence="17" id="KW-1185">Reference proteome</keyword>
<evidence type="ECO:0000256" key="1">
    <source>
        <dbReference type="ARBA" id="ARBA00000843"/>
    </source>
</evidence>
<dbReference type="GO" id="GO:0046872">
    <property type="term" value="F:metal ion binding"/>
    <property type="evidence" value="ECO:0007669"/>
    <property type="project" value="UniProtKB-UniRule"/>
</dbReference>
<keyword evidence="12" id="KW-0234">DNA repair</keyword>
<dbReference type="Pfam" id="PF00633">
    <property type="entry name" value="HHH"/>
    <property type="match status" value="1"/>
</dbReference>
<evidence type="ECO:0000256" key="8">
    <source>
        <dbReference type="ARBA" id="ARBA00022763"/>
    </source>
</evidence>
<dbReference type="OrthoDB" id="9802365at2"/>
<dbReference type="SUPFAM" id="SSF48150">
    <property type="entry name" value="DNA-glycosylase"/>
    <property type="match status" value="1"/>
</dbReference>
<protein>
    <recommendedName>
        <fullName evidence="5 14">Adenine DNA glycosylase</fullName>
        <ecNumber evidence="4 14">3.2.2.31</ecNumber>
    </recommendedName>
</protein>